<dbReference type="SMART" id="SM01109">
    <property type="entry name" value="CUT"/>
    <property type="match status" value="3"/>
</dbReference>
<evidence type="ECO:0000256" key="11">
    <source>
        <dbReference type="RuleBase" id="RU000682"/>
    </source>
</evidence>
<proteinExistence type="inferred from homology"/>
<feature type="compositionally biased region" description="Low complexity" evidence="14">
    <location>
        <begin position="958"/>
        <end position="978"/>
    </location>
</feature>
<dbReference type="Gene3D" id="1.10.10.60">
    <property type="entry name" value="Homeodomain-like"/>
    <property type="match status" value="1"/>
</dbReference>
<evidence type="ECO:0000256" key="3">
    <source>
        <dbReference type="ARBA" id="ARBA00022737"/>
    </source>
</evidence>
<keyword evidence="4 12" id="KW-0805">Transcription regulation</keyword>
<dbReference type="EnsemblMetazoa" id="XM_011673420">
    <property type="protein sequence ID" value="XP_011671722"/>
    <property type="gene ID" value="LOC575361"/>
</dbReference>
<dbReference type="GeneID" id="575361"/>
<dbReference type="PROSITE" id="PS50071">
    <property type="entry name" value="HOMEOBOX_2"/>
    <property type="match status" value="1"/>
</dbReference>
<dbReference type="InterPro" id="IPR003350">
    <property type="entry name" value="CUT_dom"/>
</dbReference>
<feature type="region of interest" description="Disordered" evidence="14">
    <location>
        <begin position="1220"/>
        <end position="1245"/>
    </location>
</feature>
<feature type="domain" description="CUT" evidence="16">
    <location>
        <begin position="564"/>
        <end position="651"/>
    </location>
</feature>
<feature type="region of interest" description="Disordered" evidence="14">
    <location>
        <begin position="1277"/>
        <end position="1367"/>
    </location>
</feature>
<feature type="coiled-coil region" evidence="13">
    <location>
        <begin position="113"/>
        <end position="222"/>
    </location>
</feature>
<feature type="region of interest" description="Disordered" evidence="14">
    <location>
        <begin position="381"/>
        <end position="402"/>
    </location>
</feature>
<evidence type="ECO:0000256" key="4">
    <source>
        <dbReference type="ARBA" id="ARBA00023015"/>
    </source>
</evidence>
<evidence type="ECO:0000256" key="12">
    <source>
        <dbReference type="RuleBase" id="RU361129"/>
    </source>
</evidence>
<protein>
    <recommendedName>
        <fullName evidence="12">Homeobox protein cut-like</fullName>
    </recommendedName>
</protein>
<dbReference type="InterPro" id="IPR009057">
    <property type="entry name" value="Homeodomain-like_sf"/>
</dbReference>
<dbReference type="Pfam" id="PF25398">
    <property type="entry name" value="CUX1_N"/>
    <property type="match status" value="1"/>
</dbReference>
<dbReference type="KEGG" id="spu:575361"/>
<dbReference type="PROSITE" id="PS51042">
    <property type="entry name" value="CUT"/>
    <property type="match status" value="3"/>
</dbReference>
<dbReference type="SMART" id="SM00389">
    <property type="entry name" value="HOX"/>
    <property type="match status" value="1"/>
</dbReference>
<feature type="compositionally biased region" description="Polar residues" evidence="14">
    <location>
        <begin position="512"/>
        <end position="524"/>
    </location>
</feature>
<reference evidence="17" key="2">
    <citation type="submission" date="2021-01" db="UniProtKB">
        <authorList>
            <consortium name="EnsemblMetazoa"/>
        </authorList>
    </citation>
    <scope>IDENTIFICATION</scope>
</reference>
<keyword evidence="7 10" id="KW-0371">Homeobox</keyword>
<dbReference type="RefSeq" id="XP_011671722.2">
    <property type="nucleotide sequence ID" value="XM_011673420.2"/>
</dbReference>
<dbReference type="OrthoDB" id="10257567at2759"/>
<dbReference type="FunCoup" id="A0A7M7LT79">
    <property type="interactions" value="482"/>
</dbReference>
<evidence type="ECO:0000259" key="16">
    <source>
        <dbReference type="PROSITE" id="PS51042"/>
    </source>
</evidence>
<dbReference type="Gene3D" id="1.10.260.40">
    <property type="entry name" value="lambda repressor-like DNA-binding domains"/>
    <property type="match status" value="3"/>
</dbReference>
<dbReference type="Pfam" id="PF00046">
    <property type="entry name" value="Homeodomain"/>
    <property type="match status" value="1"/>
</dbReference>
<dbReference type="InterPro" id="IPR057476">
    <property type="entry name" value="Cux_N"/>
</dbReference>
<feature type="region of interest" description="Disordered" evidence="14">
    <location>
        <begin position="913"/>
        <end position="1008"/>
    </location>
</feature>
<keyword evidence="5 13" id="KW-0175">Coiled coil</keyword>
<feature type="region of interest" description="Disordered" evidence="14">
    <location>
        <begin position="29"/>
        <end position="58"/>
    </location>
</feature>
<dbReference type="PROSITE" id="PS00027">
    <property type="entry name" value="HOMEOBOX_1"/>
    <property type="match status" value="1"/>
</dbReference>
<keyword evidence="6 10" id="KW-0238">DNA-binding</keyword>
<sequence>MAAKDVASMFQYWKEFNLTQLQRELDDTATDLANRQDESDTSRKRLVEQSREFKKNTPEDVRKQVAPLLKSFQAEVDSLSKRSKAAEGAFLSIYKKLIDTPDPTSVLEYCVNLQKRAQKAQDLEIENQKLRETLEEYNKEFAEVKNQEVTIKNLQTKLKEYEERSESVAQARADEKEKELQRDFAEKEKQLQEKQMSVAKKLGEAELKITTLQNALDNTQSELFDIKAKYDEQGEAKSDEMELLMTDLERANQRVGASEKLIEGMKGQLQSATQSLHQAEQMQSAPNVEQAIDILTRSSLEVELTAKEKEISQLVDDVQRLQASSNKLRDSTAARIQKLEEELATRNNAFKKLEERLKGQSDYEEIKRELNVLKSIEFSSSEGGSISEKEDGEGGSHAPLPPKSLEMLLLEKNRALQTENTTLKVNNTDLNGGSGVGPGGLAQAQAFASLIGQEVAAAYHQRTAMNTQIPGSQIIQPIIVIPPSLNPHGAAAAPHMGFVHPMAQSHLHQPLPMSQSPVPSTSHVHTPEPPQPPKTPPNTIAAVREAAARELAAREAALQQAALRELAMSHQWVDTVQVARRIKDILADNNIGQRLFGEVVLNMSQGSVSDLLSRPKPWDKMTAKGREPFIKMLQFLSSHHHLERLKIINLQKKGKESPPGPTAIASPVKASSDEAINNILALAKQEMEAQKAMAHEHARRIAHEREEYDRHSLRSSPDSTHSFSPKTPLRNESEALDMSMGSDMRHLRDLRRRSLNSLSGEGLREPPTPPNLNGDIARKVEETLENISKTHAMMQDSSPMTSAYGPGRAPKRILPPLSCGQYENSKELDTVDIARQVRELLVKGNIPQRVFGEHIIGMSQGSVSDILSKPKTWDKLTIKGKEPFIRMKIWLDDGGRMDKLKELVRRGNYSFTDMSNSFQADTTTPNSNCSSPCPSVEDQPLPLLPATHITKTSHHQRSTSSPHSSNSTPTPKTISPAPLSQPPSSPRPTPSPRAYLQSPSSPNAMPELPPVHEQAAMIEYLDTFAVTQQVKNLLQQHGLGQKAFGESVLGLTQGSVSDLLSKPKMWLKLSMKGREPYVRMYLWLQDLDGIAKVKNYKPKRKARRYVMVNLPPGNPQGVGSPPSKRARVLLTPEEKDHLKASYDKEPYPTQATIDALAEHLNLPTSTVINWFHNHRSRLKRGAANVDPENRLVFHTHTESDMSARHALMQEEVSRRAALDERLRQGRDNGDVGEDSPQERMDEERVNDLKQAIVALENASREEEGENQGRARYHVRRQEDWMEGQEEEMEEDVDYDDEEEVEREEREEREEEEEDAKDVDHIKATEEEQNMQVKNRMEAPKKRPKLGIDDTVHRLQNGVKEEKGDWEF</sequence>
<evidence type="ECO:0000313" key="17">
    <source>
        <dbReference type="EnsemblMetazoa" id="XP_011671722"/>
    </source>
</evidence>
<organism evidence="17 18">
    <name type="scientific">Strongylocentrotus purpuratus</name>
    <name type="common">Purple sea urchin</name>
    <dbReference type="NCBI Taxonomy" id="7668"/>
    <lineage>
        <taxon>Eukaryota</taxon>
        <taxon>Metazoa</taxon>
        <taxon>Echinodermata</taxon>
        <taxon>Eleutherozoa</taxon>
        <taxon>Echinozoa</taxon>
        <taxon>Echinoidea</taxon>
        <taxon>Euechinoidea</taxon>
        <taxon>Echinacea</taxon>
        <taxon>Camarodonta</taxon>
        <taxon>Echinidea</taxon>
        <taxon>Strongylocentrotidae</taxon>
        <taxon>Strongylocentrotus</taxon>
    </lineage>
</organism>
<comment type="similarity">
    <text evidence="2 12">Belongs to the CUT homeobox family.</text>
</comment>
<evidence type="ECO:0000313" key="18">
    <source>
        <dbReference type="Proteomes" id="UP000007110"/>
    </source>
</evidence>
<feature type="domain" description="CUT" evidence="16">
    <location>
        <begin position="1012"/>
        <end position="1099"/>
    </location>
</feature>
<dbReference type="InterPro" id="IPR017970">
    <property type="entry name" value="Homeobox_CS"/>
</dbReference>
<evidence type="ECO:0000256" key="6">
    <source>
        <dbReference type="ARBA" id="ARBA00023125"/>
    </source>
</evidence>
<keyword evidence="18" id="KW-1185">Reference proteome</keyword>
<dbReference type="GO" id="GO:0006357">
    <property type="term" value="P:regulation of transcription by RNA polymerase II"/>
    <property type="evidence" value="ECO:0000318"/>
    <property type="project" value="GO_Central"/>
</dbReference>
<dbReference type="SUPFAM" id="SSF46689">
    <property type="entry name" value="Homeodomain-like"/>
    <property type="match status" value="1"/>
</dbReference>
<evidence type="ECO:0000256" key="9">
    <source>
        <dbReference type="ARBA" id="ARBA00023242"/>
    </source>
</evidence>
<evidence type="ECO:0000256" key="14">
    <source>
        <dbReference type="SAM" id="MobiDB-lite"/>
    </source>
</evidence>
<reference evidence="18" key="1">
    <citation type="submission" date="2015-02" db="EMBL/GenBank/DDBJ databases">
        <title>Genome sequencing for Strongylocentrotus purpuratus.</title>
        <authorList>
            <person name="Murali S."/>
            <person name="Liu Y."/>
            <person name="Vee V."/>
            <person name="English A."/>
            <person name="Wang M."/>
            <person name="Skinner E."/>
            <person name="Han Y."/>
            <person name="Muzny D.M."/>
            <person name="Worley K.C."/>
            <person name="Gibbs R.A."/>
        </authorList>
    </citation>
    <scope>NUCLEOTIDE SEQUENCE</scope>
</reference>
<feature type="compositionally biased region" description="Basic and acidic residues" evidence="14">
    <location>
        <begin position="1334"/>
        <end position="1367"/>
    </location>
</feature>
<keyword evidence="9 10" id="KW-0539">Nucleus</keyword>
<dbReference type="InterPro" id="IPR001356">
    <property type="entry name" value="HD"/>
</dbReference>
<dbReference type="Pfam" id="PF02376">
    <property type="entry name" value="CUT"/>
    <property type="match status" value="3"/>
</dbReference>
<dbReference type="Proteomes" id="UP000007110">
    <property type="component" value="Unassembled WGS sequence"/>
</dbReference>
<feature type="compositionally biased region" description="Polar residues" evidence="14">
    <location>
        <begin position="714"/>
        <end position="725"/>
    </location>
</feature>
<accession>A0A7M7LT79</accession>
<keyword evidence="8 12" id="KW-0804">Transcription</keyword>
<feature type="DNA-binding region" description="Homeobox" evidence="10">
    <location>
        <begin position="1123"/>
        <end position="1182"/>
    </location>
</feature>
<dbReference type="FunFam" id="1.10.10.60:FF:000298">
    <property type="entry name" value="Homeobox protein cut-like"/>
    <property type="match status" value="1"/>
</dbReference>
<dbReference type="CDD" id="cd00086">
    <property type="entry name" value="homeodomain"/>
    <property type="match status" value="1"/>
</dbReference>
<feature type="domain" description="CUT" evidence="16">
    <location>
        <begin position="819"/>
        <end position="906"/>
    </location>
</feature>
<feature type="compositionally biased region" description="Basic and acidic residues" evidence="14">
    <location>
        <begin position="34"/>
        <end position="58"/>
    </location>
</feature>
<evidence type="ECO:0000259" key="15">
    <source>
        <dbReference type="PROSITE" id="PS50071"/>
    </source>
</evidence>
<evidence type="ECO:0000256" key="8">
    <source>
        <dbReference type="ARBA" id="ARBA00023163"/>
    </source>
</evidence>
<comment type="subcellular location">
    <subcellularLocation>
        <location evidence="1 10 11">Nucleus</location>
    </subcellularLocation>
</comment>
<feature type="compositionally biased region" description="Basic and acidic residues" evidence="14">
    <location>
        <begin position="1220"/>
        <end position="1229"/>
    </location>
</feature>
<evidence type="ECO:0000256" key="13">
    <source>
        <dbReference type="SAM" id="Coils"/>
    </source>
</evidence>
<dbReference type="GO" id="GO:0000981">
    <property type="term" value="F:DNA-binding transcription factor activity, RNA polymerase II-specific"/>
    <property type="evidence" value="ECO:0000318"/>
    <property type="project" value="GO_Central"/>
</dbReference>
<feature type="region of interest" description="Disordered" evidence="14">
    <location>
        <begin position="507"/>
        <end position="536"/>
    </location>
</feature>
<feature type="compositionally biased region" description="Acidic residues" evidence="14">
    <location>
        <begin position="1280"/>
        <end position="1316"/>
    </location>
</feature>
<evidence type="ECO:0000256" key="1">
    <source>
        <dbReference type="ARBA" id="ARBA00004123"/>
    </source>
</evidence>
<dbReference type="OMA" id="LESKPYH"/>
<dbReference type="InterPro" id="IPR010982">
    <property type="entry name" value="Lambda_DNA-bd_dom_sf"/>
</dbReference>
<feature type="compositionally biased region" description="Low complexity" evidence="14">
    <location>
        <begin position="922"/>
        <end position="935"/>
    </location>
</feature>
<dbReference type="PANTHER" id="PTHR14043:SF2">
    <property type="entry name" value="HOMEOBOX PROTEIN CUT"/>
    <property type="match status" value="1"/>
</dbReference>
<feature type="region of interest" description="Disordered" evidence="14">
    <location>
        <begin position="704"/>
        <end position="744"/>
    </location>
</feature>
<feature type="coiled-coil region" evidence="13">
    <location>
        <begin position="262"/>
        <end position="356"/>
    </location>
</feature>
<dbReference type="SUPFAM" id="SSF47413">
    <property type="entry name" value="lambda repressor-like DNA-binding domains"/>
    <property type="match status" value="3"/>
</dbReference>
<dbReference type="InParanoid" id="A0A7M7LT79"/>
<feature type="compositionally biased region" description="Pro residues" evidence="14">
    <location>
        <begin position="527"/>
        <end position="536"/>
    </location>
</feature>
<name>A0A7M7LT79_STRPU</name>
<keyword evidence="3" id="KW-0677">Repeat</keyword>
<dbReference type="GO" id="GO:0000977">
    <property type="term" value="F:RNA polymerase II transcription regulatory region sequence-specific DNA binding"/>
    <property type="evidence" value="ECO:0000318"/>
    <property type="project" value="GO_Central"/>
</dbReference>
<evidence type="ECO:0000256" key="2">
    <source>
        <dbReference type="ARBA" id="ARBA00008190"/>
    </source>
</evidence>
<feature type="compositionally biased region" description="Pro residues" evidence="14">
    <location>
        <begin position="979"/>
        <end position="991"/>
    </location>
</feature>
<evidence type="ECO:0000256" key="7">
    <source>
        <dbReference type="ARBA" id="ARBA00023155"/>
    </source>
</evidence>
<feature type="domain" description="Homeobox" evidence="15">
    <location>
        <begin position="1121"/>
        <end position="1181"/>
    </location>
</feature>
<evidence type="ECO:0000256" key="5">
    <source>
        <dbReference type="ARBA" id="ARBA00023054"/>
    </source>
</evidence>
<dbReference type="PANTHER" id="PTHR14043">
    <property type="entry name" value="CCAAT DISPLACEMENT PROTEIN-RELATED"/>
    <property type="match status" value="1"/>
</dbReference>
<evidence type="ECO:0000256" key="10">
    <source>
        <dbReference type="PROSITE-ProRule" id="PRU00108"/>
    </source>
</evidence>
<dbReference type="GO" id="GO:0005634">
    <property type="term" value="C:nucleus"/>
    <property type="evidence" value="ECO:0000318"/>
    <property type="project" value="GO_Central"/>
</dbReference>
<feature type="compositionally biased region" description="Basic and acidic residues" evidence="14">
    <location>
        <begin position="1236"/>
        <end position="1245"/>
    </location>
</feature>